<proteinExistence type="predicted"/>
<keyword evidence="1" id="KW-0732">Signal</keyword>
<accession>A0AAV4JQ90</accession>
<evidence type="ECO:0000313" key="3">
    <source>
        <dbReference type="Proteomes" id="UP000762676"/>
    </source>
</evidence>
<name>A0AAV4JQ90_9GAST</name>
<dbReference type="EMBL" id="BMAT01013995">
    <property type="protein sequence ID" value="GFS24460.1"/>
    <property type="molecule type" value="Genomic_DNA"/>
</dbReference>
<organism evidence="2 3">
    <name type="scientific">Elysia marginata</name>
    <dbReference type="NCBI Taxonomy" id="1093978"/>
    <lineage>
        <taxon>Eukaryota</taxon>
        <taxon>Metazoa</taxon>
        <taxon>Spiralia</taxon>
        <taxon>Lophotrochozoa</taxon>
        <taxon>Mollusca</taxon>
        <taxon>Gastropoda</taxon>
        <taxon>Heterobranchia</taxon>
        <taxon>Euthyneura</taxon>
        <taxon>Panpulmonata</taxon>
        <taxon>Sacoglossa</taxon>
        <taxon>Placobranchoidea</taxon>
        <taxon>Plakobranchidae</taxon>
        <taxon>Elysia</taxon>
    </lineage>
</organism>
<gene>
    <name evidence="2" type="ORF">ElyMa_007003500</name>
</gene>
<dbReference type="Proteomes" id="UP000762676">
    <property type="component" value="Unassembled WGS sequence"/>
</dbReference>
<evidence type="ECO:0000313" key="2">
    <source>
        <dbReference type="EMBL" id="GFS24460.1"/>
    </source>
</evidence>
<dbReference type="AlphaFoldDB" id="A0AAV4JQ90"/>
<evidence type="ECO:0008006" key="4">
    <source>
        <dbReference type="Google" id="ProtNLM"/>
    </source>
</evidence>
<feature type="chain" id="PRO_5043539867" description="Secreted protein" evidence="1">
    <location>
        <begin position="18"/>
        <end position="107"/>
    </location>
</feature>
<protein>
    <recommendedName>
        <fullName evidence="4">Secreted protein</fullName>
    </recommendedName>
</protein>
<keyword evidence="3" id="KW-1185">Reference proteome</keyword>
<feature type="signal peptide" evidence="1">
    <location>
        <begin position="1"/>
        <end position="17"/>
    </location>
</feature>
<sequence>MFAPIVVVVVAAAVVAATPVVAATAAVAAAAAAVVVVVGGGGGGERRRRGVIFLYTFKWTFCSNKTEDFKNSSNTSDETFLLDVTNYICVKSVTADPKTSSCRQSAP</sequence>
<reference evidence="2 3" key="1">
    <citation type="journal article" date="2021" name="Elife">
        <title>Chloroplast acquisition without the gene transfer in kleptoplastic sea slugs, Plakobranchus ocellatus.</title>
        <authorList>
            <person name="Maeda T."/>
            <person name="Takahashi S."/>
            <person name="Yoshida T."/>
            <person name="Shimamura S."/>
            <person name="Takaki Y."/>
            <person name="Nagai Y."/>
            <person name="Toyoda A."/>
            <person name="Suzuki Y."/>
            <person name="Arimoto A."/>
            <person name="Ishii H."/>
            <person name="Satoh N."/>
            <person name="Nishiyama T."/>
            <person name="Hasebe M."/>
            <person name="Maruyama T."/>
            <person name="Minagawa J."/>
            <person name="Obokata J."/>
            <person name="Shigenobu S."/>
        </authorList>
    </citation>
    <scope>NUCLEOTIDE SEQUENCE [LARGE SCALE GENOMIC DNA]</scope>
</reference>
<evidence type="ECO:0000256" key="1">
    <source>
        <dbReference type="SAM" id="SignalP"/>
    </source>
</evidence>
<comment type="caution">
    <text evidence="2">The sequence shown here is derived from an EMBL/GenBank/DDBJ whole genome shotgun (WGS) entry which is preliminary data.</text>
</comment>